<sequence>MSDQDVNINQYSELRSICKCHIDSYNALYQLKTEKEEDLNSIYEMIKKNLIETNISTPTKIIRNIFEIIPYNNRYTKSYLYLAKLIIDFYHIKEINDLYIISKYLFYKEYGIKLDKSANFVEISTENLDIHTENPIYKAIMYDDKQSFISFCNSNREEFNEYQTLKSKLYPISNKRYSDDGYSLLELCCYHGAIDCFNFLRTEYRQDITETCLELSFLGRNPAIMSECLKYQKPNEKCMRNAIISHNIDFVTFLMNEYNIEIDLSYCGWCHNLEAFLVYFDQTKDFYKSIVYSSGFNIPNLPKYIIQISKNQNK</sequence>
<dbReference type="VEuPathDB" id="TrichDB:TVAGG3_0082710"/>
<dbReference type="AlphaFoldDB" id="A2FA27"/>
<proteinExistence type="predicted"/>
<dbReference type="RefSeq" id="XP_001311165.1">
    <property type="nucleotide sequence ID" value="XM_001311164.1"/>
</dbReference>
<feature type="domain" description="DUF3447" evidence="1">
    <location>
        <begin position="206"/>
        <end position="279"/>
    </location>
</feature>
<gene>
    <name evidence="2" type="ORF">TVAG_010110</name>
</gene>
<dbReference type="SMR" id="A2FA27"/>
<dbReference type="EMBL" id="DS113683">
    <property type="protein sequence ID" value="EAX98235.1"/>
    <property type="molecule type" value="Genomic_DNA"/>
</dbReference>
<dbReference type="PANTHER" id="PTHR24182:SF13">
    <property type="entry name" value="LD18443P"/>
    <property type="match status" value="1"/>
</dbReference>
<reference evidence="2" key="2">
    <citation type="journal article" date="2007" name="Science">
        <title>Draft genome sequence of the sexually transmitted pathogen Trichomonas vaginalis.</title>
        <authorList>
            <person name="Carlton J.M."/>
            <person name="Hirt R.P."/>
            <person name="Silva J.C."/>
            <person name="Delcher A.L."/>
            <person name="Schatz M."/>
            <person name="Zhao Q."/>
            <person name="Wortman J.R."/>
            <person name="Bidwell S.L."/>
            <person name="Alsmark U.C.M."/>
            <person name="Besteiro S."/>
            <person name="Sicheritz-Ponten T."/>
            <person name="Noel C.J."/>
            <person name="Dacks J.B."/>
            <person name="Foster P.G."/>
            <person name="Simillion C."/>
            <person name="Van de Peer Y."/>
            <person name="Miranda-Saavedra D."/>
            <person name="Barton G.J."/>
            <person name="Westrop G.D."/>
            <person name="Mueller S."/>
            <person name="Dessi D."/>
            <person name="Fiori P.L."/>
            <person name="Ren Q."/>
            <person name="Paulsen I."/>
            <person name="Zhang H."/>
            <person name="Bastida-Corcuera F.D."/>
            <person name="Simoes-Barbosa A."/>
            <person name="Brown M.T."/>
            <person name="Hayes R.D."/>
            <person name="Mukherjee M."/>
            <person name="Okumura C.Y."/>
            <person name="Schneider R."/>
            <person name="Smith A.J."/>
            <person name="Vanacova S."/>
            <person name="Villalvazo M."/>
            <person name="Haas B.J."/>
            <person name="Pertea M."/>
            <person name="Feldblyum T.V."/>
            <person name="Utterback T.R."/>
            <person name="Shu C.L."/>
            <person name="Osoegawa K."/>
            <person name="de Jong P.J."/>
            <person name="Hrdy I."/>
            <person name="Horvathova L."/>
            <person name="Zubacova Z."/>
            <person name="Dolezal P."/>
            <person name="Malik S.B."/>
            <person name="Logsdon J.M. Jr."/>
            <person name="Henze K."/>
            <person name="Gupta A."/>
            <person name="Wang C.C."/>
            <person name="Dunne R.L."/>
            <person name="Upcroft J.A."/>
            <person name="Upcroft P."/>
            <person name="White O."/>
            <person name="Salzberg S.L."/>
            <person name="Tang P."/>
            <person name="Chiu C.-H."/>
            <person name="Lee Y.-S."/>
            <person name="Embley T.M."/>
            <person name="Coombs G.H."/>
            <person name="Mottram J.C."/>
            <person name="Tachezy J."/>
            <person name="Fraser-Liggett C.M."/>
            <person name="Johnson P.J."/>
        </authorList>
    </citation>
    <scope>NUCLEOTIDE SEQUENCE [LARGE SCALE GENOMIC DNA]</scope>
    <source>
        <strain evidence="2">G3</strain>
    </source>
</reference>
<evidence type="ECO:0000313" key="3">
    <source>
        <dbReference type="Proteomes" id="UP000001542"/>
    </source>
</evidence>
<accession>A2FA27</accession>
<name>A2FA27_TRIV3</name>
<keyword evidence="3" id="KW-1185">Reference proteome</keyword>
<evidence type="ECO:0000313" key="2">
    <source>
        <dbReference type="EMBL" id="EAX98235.1"/>
    </source>
</evidence>
<dbReference type="Proteomes" id="UP000001542">
    <property type="component" value="Unassembled WGS sequence"/>
</dbReference>
<dbReference type="eggNOG" id="ENOG502SBM3">
    <property type="taxonomic scope" value="Eukaryota"/>
</dbReference>
<dbReference type="VEuPathDB" id="TrichDB:TVAG_010110"/>
<dbReference type="InterPro" id="IPR036770">
    <property type="entry name" value="Ankyrin_rpt-contain_sf"/>
</dbReference>
<organism evidence="2 3">
    <name type="scientific">Trichomonas vaginalis (strain ATCC PRA-98 / G3)</name>
    <dbReference type="NCBI Taxonomy" id="412133"/>
    <lineage>
        <taxon>Eukaryota</taxon>
        <taxon>Metamonada</taxon>
        <taxon>Parabasalia</taxon>
        <taxon>Trichomonadida</taxon>
        <taxon>Trichomonadidae</taxon>
        <taxon>Trichomonas</taxon>
    </lineage>
</organism>
<dbReference type="Pfam" id="PF11929">
    <property type="entry name" value="DUF3447"/>
    <property type="match status" value="1"/>
</dbReference>
<dbReference type="InterPro" id="IPR020683">
    <property type="entry name" value="DUF3447"/>
</dbReference>
<dbReference type="SUPFAM" id="SSF48403">
    <property type="entry name" value="Ankyrin repeat"/>
    <property type="match status" value="1"/>
</dbReference>
<reference evidence="2" key="1">
    <citation type="submission" date="2006-10" db="EMBL/GenBank/DDBJ databases">
        <authorList>
            <person name="Amadeo P."/>
            <person name="Zhao Q."/>
            <person name="Wortman J."/>
            <person name="Fraser-Liggett C."/>
            <person name="Carlton J."/>
        </authorList>
    </citation>
    <scope>NUCLEOTIDE SEQUENCE</scope>
    <source>
        <strain evidence="2">G3</strain>
    </source>
</reference>
<dbReference type="KEGG" id="tva:4756030"/>
<dbReference type="PANTHER" id="PTHR24182">
    <property type="entry name" value="ANKYRIN REPEAT AND SOCS BOX CONTAINING 4"/>
    <property type="match status" value="1"/>
</dbReference>
<evidence type="ECO:0000259" key="1">
    <source>
        <dbReference type="Pfam" id="PF11929"/>
    </source>
</evidence>
<dbReference type="InParanoid" id="A2FA27"/>
<protein>
    <recommendedName>
        <fullName evidence="1">DUF3447 domain-containing protein</fullName>
    </recommendedName>
</protein>